<dbReference type="PATRIC" id="fig|1227739.3.peg.125"/>
<dbReference type="Proteomes" id="UP000019423">
    <property type="component" value="Plasmid pHsw1"/>
</dbReference>
<keyword evidence="3" id="KW-1185">Reference proteome</keyword>
<dbReference type="Pfam" id="PF00027">
    <property type="entry name" value="cNMP_binding"/>
    <property type="match status" value="1"/>
</dbReference>
<feature type="domain" description="Cyclic nucleotide-binding" evidence="1">
    <location>
        <begin position="46"/>
        <end position="162"/>
    </location>
</feature>
<evidence type="ECO:0000259" key="1">
    <source>
        <dbReference type="SMART" id="SM00100"/>
    </source>
</evidence>
<dbReference type="HOGENOM" id="CLU_075053_9_2_10"/>
<gene>
    <name evidence="2" type="ORF">Hsw_PA0094</name>
</gene>
<dbReference type="AlphaFoldDB" id="W8EUM7"/>
<evidence type="ECO:0000313" key="2">
    <source>
        <dbReference type="EMBL" id="AHJ95427.1"/>
    </source>
</evidence>
<sequence length="228" mass="26217">MAPLRQAGAAASVAYSAVSAPLVCFMSQPSLPLEALSQYFRSNYFPLTNKEEQELAQRFTARPVKRREFLLQQGEVCRSASFVVAGCFRLYAVAPGGKEHNLQFAVEQEWITDLASFYAEQPSRVYIEALEPATVLQIRQDDLLNLFTRYHTFDRNFRILVERAYIVLQDRLLQSISAPAEERYENFLTQHPHWARRLPNTQIAAYLGMTPEFLSKIRKDRVPKARRA</sequence>
<dbReference type="GO" id="GO:0003700">
    <property type="term" value="F:DNA-binding transcription factor activity"/>
    <property type="evidence" value="ECO:0007669"/>
    <property type="project" value="TreeGrafter"/>
</dbReference>
<protein>
    <submittedName>
        <fullName evidence="2">Transcriptional regulator, Crp/Fnr family</fullName>
    </submittedName>
</protein>
<dbReference type="SUPFAM" id="SSF51206">
    <property type="entry name" value="cAMP-binding domain-like"/>
    <property type="match status" value="1"/>
</dbReference>
<dbReference type="CDD" id="cd00038">
    <property type="entry name" value="CAP_ED"/>
    <property type="match status" value="1"/>
</dbReference>
<reference evidence="2 3" key="1">
    <citation type="submission" date="2014-01" db="EMBL/GenBank/DDBJ databases">
        <title>Complete sequence of plasmid1 of ionizing-radiation resistance bacterium Hymenobacter swuensis DY53.</title>
        <authorList>
            <person name="Jung J.-H."/>
            <person name="Jeong S.-W."/>
            <person name="Joe M.-H."/>
            <person name="Cho y.-j."/>
            <person name="Kim M.-K."/>
            <person name="Lim S.-Y."/>
        </authorList>
    </citation>
    <scope>NUCLEOTIDE SEQUENCE [LARGE SCALE GENOMIC DNA]</scope>
    <source>
        <strain evidence="2 3">DY53</strain>
        <plasmid evidence="2 3">pHsw1</plasmid>
    </source>
</reference>
<organism evidence="2 3">
    <name type="scientific">Hymenobacter swuensis DY53</name>
    <dbReference type="NCBI Taxonomy" id="1227739"/>
    <lineage>
        <taxon>Bacteria</taxon>
        <taxon>Pseudomonadati</taxon>
        <taxon>Bacteroidota</taxon>
        <taxon>Cytophagia</taxon>
        <taxon>Cytophagales</taxon>
        <taxon>Hymenobacteraceae</taxon>
        <taxon>Hymenobacter</taxon>
    </lineage>
</organism>
<dbReference type="EMBL" id="CP007144">
    <property type="protein sequence ID" value="AHJ95427.1"/>
    <property type="molecule type" value="Genomic_DNA"/>
</dbReference>
<accession>W8EUM7</accession>
<dbReference type="Gene3D" id="2.60.120.10">
    <property type="entry name" value="Jelly Rolls"/>
    <property type="match status" value="1"/>
</dbReference>
<dbReference type="InterPro" id="IPR018490">
    <property type="entry name" value="cNMP-bd_dom_sf"/>
</dbReference>
<dbReference type="InterPro" id="IPR014710">
    <property type="entry name" value="RmlC-like_jellyroll"/>
</dbReference>
<keyword evidence="2" id="KW-0614">Plasmid</keyword>
<name>W8EUM7_9BACT</name>
<dbReference type="KEGG" id="hsw:Hsw_PA0094"/>
<evidence type="ECO:0000313" key="3">
    <source>
        <dbReference type="Proteomes" id="UP000019423"/>
    </source>
</evidence>
<geneLocation type="plasmid" evidence="2 3">
    <name>pHsw1</name>
</geneLocation>
<dbReference type="PANTHER" id="PTHR24567">
    <property type="entry name" value="CRP FAMILY TRANSCRIPTIONAL REGULATORY PROTEIN"/>
    <property type="match status" value="1"/>
</dbReference>
<dbReference type="InterPro" id="IPR050397">
    <property type="entry name" value="Env_Response_Regulators"/>
</dbReference>
<dbReference type="GO" id="GO:0005829">
    <property type="term" value="C:cytosol"/>
    <property type="evidence" value="ECO:0007669"/>
    <property type="project" value="TreeGrafter"/>
</dbReference>
<dbReference type="InterPro" id="IPR000595">
    <property type="entry name" value="cNMP-bd_dom"/>
</dbReference>
<dbReference type="PANTHER" id="PTHR24567:SF76">
    <property type="entry name" value="CYCLIC NUCLEOTIDE-BINDING DOMAIN PROTEIN"/>
    <property type="match status" value="1"/>
</dbReference>
<dbReference type="SMART" id="SM00100">
    <property type="entry name" value="cNMP"/>
    <property type="match status" value="1"/>
</dbReference>
<proteinExistence type="predicted"/>
<dbReference type="eggNOG" id="COG0664">
    <property type="taxonomic scope" value="Bacteria"/>
</dbReference>